<name>A0AAN7AZA7_9PEZI</name>
<dbReference type="GO" id="GO:0032259">
    <property type="term" value="P:methylation"/>
    <property type="evidence" value="ECO:0007669"/>
    <property type="project" value="UniProtKB-KW"/>
</dbReference>
<reference evidence="1" key="1">
    <citation type="journal article" date="2023" name="Mol. Phylogenet. Evol.">
        <title>Genome-scale phylogeny and comparative genomics of the fungal order Sordariales.</title>
        <authorList>
            <person name="Hensen N."/>
            <person name="Bonometti L."/>
            <person name="Westerberg I."/>
            <person name="Brannstrom I.O."/>
            <person name="Guillou S."/>
            <person name="Cros-Aarteil S."/>
            <person name="Calhoun S."/>
            <person name="Haridas S."/>
            <person name="Kuo A."/>
            <person name="Mondo S."/>
            <person name="Pangilinan J."/>
            <person name="Riley R."/>
            <person name="LaButti K."/>
            <person name="Andreopoulos B."/>
            <person name="Lipzen A."/>
            <person name="Chen C."/>
            <person name="Yan M."/>
            <person name="Daum C."/>
            <person name="Ng V."/>
            <person name="Clum A."/>
            <person name="Steindorff A."/>
            <person name="Ohm R.A."/>
            <person name="Martin F."/>
            <person name="Silar P."/>
            <person name="Natvig D.O."/>
            <person name="Lalanne C."/>
            <person name="Gautier V."/>
            <person name="Ament-Velasquez S.L."/>
            <person name="Kruys A."/>
            <person name="Hutchinson M.I."/>
            <person name="Powell A.J."/>
            <person name="Barry K."/>
            <person name="Miller A.N."/>
            <person name="Grigoriev I.V."/>
            <person name="Debuchy R."/>
            <person name="Gladieux P."/>
            <person name="Hiltunen Thoren M."/>
            <person name="Johannesson H."/>
        </authorList>
    </citation>
    <scope>NUCLEOTIDE SEQUENCE</scope>
    <source>
        <strain evidence="1">PSN293</strain>
    </source>
</reference>
<evidence type="ECO:0000313" key="2">
    <source>
        <dbReference type="Proteomes" id="UP001301769"/>
    </source>
</evidence>
<dbReference type="SUPFAM" id="SSF53335">
    <property type="entry name" value="S-adenosyl-L-methionine-dependent methyltransferases"/>
    <property type="match status" value="1"/>
</dbReference>
<keyword evidence="2" id="KW-1185">Reference proteome</keyword>
<accession>A0AAN7AZA7</accession>
<dbReference type="Gene3D" id="3.40.50.150">
    <property type="entry name" value="Vaccinia Virus protein VP39"/>
    <property type="match status" value="1"/>
</dbReference>
<organism evidence="1 2">
    <name type="scientific">Rhypophila decipiens</name>
    <dbReference type="NCBI Taxonomy" id="261697"/>
    <lineage>
        <taxon>Eukaryota</taxon>
        <taxon>Fungi</taxon>
        <taxon>Dikarya</taxon>
        <taxon>Ascomycota</taxon>
        <taxon>Pezizomycotina</taxon>
        <taxon>Sordariomycetes</taxon>
        <taxon>Sordariomycetidae</taxon>
        <taxon>Sordariales</taxon>
        <taxon>Naviculisporaceae</taxon>
        <taxon>Rhypophila</taxon>
    </lineage>
</organism>
<dbReference type="EMBL" id="MU858331">
    <property type="protein sequence ID" value="KAK4206976.1"/>
    <property type="molecule type" value="Genomic_DNA"/>
</dbReference>
<dbReference type="AlphaFoldDB" id="A0AAN7AZA7"/>
<dbReference type="Proteomes" id="UP001301769">
    <property type="component" value="Unassembled WGS sequence"/>
</dbReference>
<dbReference type="GO" id="GO:0008168">
    <property type="term" value="F:methyltransferase activity"/>
    <property type="evidence" value="ECO:0007669"/>
    <property type="project" value="UniProtKB-KW"/>
</dbReference>
<keyword evidence="1" id="KW-0489">Methyltransferase</keyword>
<sequence length="271" mass="29397">MKGKLPKQAAALLSGKAKVTTYETTGGKTISAFAAHNLALIPGGTKPGSTVHDNACGSGIVSRHILLQNASPSDNDITIYATDMDQTFLDKSENTNFSDGFFDYDMMNMAIIFMSSTGLDATREMYRTLKPGGFAVVNCWKAITWLLPIVLVHKAFRGGGGGEAKAPPVSWTDGKQLKEVLMQAGFEEGKMRMESHEVRTVVEDGDELRAWAEKTWAYLGGVFGDWCDGDEEKWDEEVDMLAGLLKTQPGSKVEGGKVTMTASQWVAVAEK</sequence>
<reference evidence="1" key="2">
    <citation type="submission" date="2023-05" db="EMBL/GenBank/DDBJ databases">
        <authorList>
            <consortium name="Lawrence Berkeley National Laboratory"/>
            <person name="Steindorff A."/>
            <person name="Hensen N."/>
            <person name="Bonometti L."/>
            <person name="Westerberg I."/>
            <person name="Brannstrom I.O."/>
            <person name="Guillou S."/>
            <person name="Cros-Aarteil S."/>
            <person name="Calhoun S."/>
            <person name="Haridas S."/>
            <person name="Kuo A."/>
            <person name="Mondo S."/>
            <person name="Pangilinan J."/>
            <person name="Riley R."/>
            <person name="Labutti K."/>
            <person name="Andreopoulos B."/>
            <person name="Lipzen A."/>
            <person name="Chen C."/>
            <person name="Yanf M."/>
            <person name="Daum C."/>
            <person name="Ng V."/>
            <person name="Clum A."/>
            <person name="Ohm R."/>
            <person name="Martin F."/>
            <person name="Silar P."/>
            <person name="Natvig D."/>
            <person name="Lalanne C."/>
            <person name="Gautier V."/>
            <person name="Ament-Velasquez S.L."/>
            <person name="Kruys A."/>
            <person name="Hutchinson M.I."/>
            <person name="Powell A.J."/>
            <person name="Barry K."/>
            <person name="Miller A.N."/>
            <person name="Grigoriev I.V."/>
            <person name="Debuchy R."/>
            <person name="Gladieux P."/>
            <person name="Thoren M.H."/>
            <person name="Johannesson H."/>
        </authorList>
    </citation>
    <scope>NUCLEOTIDE SEQUENCE</scope>
    <source>
        <strain evidence="1">PSN293</strain>
    </source>
</reference>
<keyword evidence="1" id="KW-0808">Transferase</keyword>
<proteinExistence type="predicted"/>
<protein>
    <submittedName>
        <fullName evidence="1">S-adenosyl-L-methionine-dependent methyltransferase</fullName>
    </submittedName>
</protein>
<gene>
    <name evidence="1" type="ORF">QBC37DRAFT_456772</name>
</gene>
<evidence type="ECO:0000313" key="1">
    <source>
        <dbReference type="EMBL" id="KAK4206976.1"/>
    </source>
</evidence>
<dbReference type="InterPro" id="IPR029063">
    <property type="entry name" value="SAM-dependent_MTases_sf"/>
</dbReference>
<comment type="caution">
    <text evidence="1">The sequence shown here is derived from an EMBL/GenBank/DDBJ whole genome shotgun (WGS) entry which is preliminary data.</text>
</comment>